<dbReference type="AlphaFoldDB" id="A0A2P9HHN5"/>
<keyword evidence="1" id="KW-1133">Transmembrane helix</keyword>
<dbReference type="EMBL" id="OOFM01000004">
    <property type="protein sequence ID" value="SPL63609.1"/>
    <property type="molecule type" value="Genomic_DNA"/>
</dbReference>
<keyword evidence="1" id="KW-0812">Transmembrane</keyword>
<evidence type="ECO:0000313" key="2">
    <source>
        <dbReference type="EMBL" id="SPL63609.1"/>
    </source>
</evidence>
<dbReference type="RefSeq" id="WP_181376040.1">
    <property type="nucleotide sequence ID" value="NZ_OOFM01000004.1"/>
</dbReference>
<protein>
    <submittedName>
        <fullName evidence="2">Uncharacterized protein</fullName>
    </submittedName>
</protein>
<sequence>MRDEVQFRTEVGFSLPADYKIEDRETTFRVMLAVFGCCFAAGVVLGLQIAGLI</sequence>
<proteinExistence type="predicted"/>
<dbReference type="Proteomes" id="UP000246073">
    <property type="component" value="Unassembled WGS sequence"/>
</dbReference>
<evidence type="ECO:0000313" key="3">
    <source>
        <dbReference type="Proteomes" id="UP000246073"/>
    </source>
</evidence>
<gene>
    <name evidence="2" type="ORF">OHAE_3541</name>
</gene>
<name>A0A2P9HHN5_9HYPH</name>
<evidence type="ECO:0000256" key="1">
    <source>
        <dbReference type="SAM" id="Phobius"/>
    </source>
</evidence>
<organism evidence="2 3">
    <name type="scientific">Ochrobactrum soli</name>
    <dbReference type="NCBI Taxonomy" id="2448455"/>
    <lineage>
        <taxon>Bacteria</taxon>
        <taxon>Pseudomonadati</taxon>
        <taxon>Pseudomonadota</taxon>
        <taxon>Alphaproteobacteria</taxon>
        <taxon>Hyphomicrobiales</taxon>
        <taxon>Brucellaceae</taxon>
        <taxon>Brucella/Ochrobactrum group</taxon>
        <taxon>Ochrobactrum</taxon>
    </lineage>
</organism>
<reference evidence="3" key="1">
    <citation type="submission" date="2017-12" db="EMBL/GenBank/DDBJ databases">
        <authorList>
            <person name="Diaz M."/>
        </authorList>
    </citation>
    <scope>NUCLEOTIDE SEQUENCE [LARGE SCALE GENOMIC DNA]</scope>
    <source>
        <strain evidence="3">FI11154</strain>
    </source>
</reference>
<accession>A0A2P9HHN5</accession>
<keyword evidence="1" id="KW-0472">Membrane</keyword>
<feature type="transmembrane region" description="Helical" evidence="1">
    <location>
        <begin position="30"/>
        <end position="50"/>
    </location>
</feature>